<dbReference type="GO" id="GO:0006508">
    <property type="term" value="P:proteolysis"/>
    <property type="evidence" value="ECO:0007669"/>
    <property type="project" value="InterPro"/>
</dbReference>
<dbReference type="SUPFAM" id="SSF47090">
    <property type="entry name" value="PGBD-like"/>
    <property type="match status" value="1"/>
</dbReference>
<dbReference type="Gene3D" id="3.90.70.10">
    <property type="entry name" value="Cysteine proteinases"/>
    <property type="match status" value="1"/>
</dbReference>
<dbReference type="Gene3D" id="1.10.101.10">
    <property type="entry name" value="PGBD-like superfamily/PGBD"/>
    <property type="match status" value="1"/>
</dbReference>
<dbReference type="EMBL" id="MT144597">
    <property type="protein sequence ID" value="QJH94202.1"/>
    <property type="molecule type" value="Genomic_DNA"/>
</dbReference>
<dbReference type="SUPFAM" id="SSF54001">
    <property type="entry name" value="Cysteine proteinases"/>
    <property type="match status" value="1"/>
</dbReference>
<dbReference type="InterPro" id="IPR002477">
    <property type="entry name" value="Peptidoglycan-bd-like"/>
</dbReference>
<organism evidence="3">
    <name type="scientific">viral metagenome</name>
    <dbReference type="NCBI Taxonomy" id="1070528"/>
    <lineage>
        <taxon>unclassified sequences</taxon>
        <taxon>metagenomes</taxon>
        <taxon>organismal metagenomes</taxon>
    </lineage>
</organism>
<evidence type="ECO:0000259" key="1">
    <source>
        <dbReference type="Pfam" id="PF00112"/>
    </source>
</evidence>
<dbReference type="Pfam" id="PF01471">
    <property type="entry name" value="PG_binding_1"/>
    <property type="match status" value="1"/>
</dbReference>
<name>A0A6M3X8S7_9ZZZZ</name>
<dbReference type="CDD" id="cd02619">
    <property type="entry name" value="Peptidase_C1"/>
    <property type="match status" value="1"/>
</dbReference>
<dbReference type="InterPro" id="IPR036365">
    <property type="entry name" value="PGBD-like_sf"/>
</dbReference>
<evidence type="ECO:0000313" key="3">
    <source>
        <dbReference type="EMBL" id="QJH94202.1"/>
    </source>
</evidence>
<dbReference type="AlphaFoldDB" id="A0A6M3X8S7"/>
<feature type="domain" description="Peptidoglycan binding-like" evidence="2">
    <location>
        <begin position="261"/>
        <end position="317"/>
    </location>
</feature>
<gene>
    <name evidence="3" type="ORF">TM448B00195_0042</name>
</gene>
<proteinExistence type="predicted"/>
<dbReference type="Pfam" id="PF00112">
    <property type="entry name" value="Peptidase_C1"/>
    <property type="match status" value="1"/>
</dbReference>
<sequence length="325" mass="37226">MFNIFSFIKSWFVKIEDRENGLIKSPDDFRDVKAKDLLGAIELTPLPETYRIPYSLPTKNQENTPECVGWSCSSIKDEKERREQNETDANGSFIYKEAKKIDGIPNIKGTYFRIGLQVMKTIGVQMLPTSKIQGLPAIFKIGWYIRVDCDIESLKRAIYQWGAVLIGFHVYPDSWNSAYIKKGTIVVGGHATIAVGWNKDYIIGQNSYGENWGDKGYFYFNENYLPFESWAVVSDIPTNLLPNPSDKPKHTFKKDLFVTLRDPEVKILDECLQWLGCEPKDTESNDYFGKPTQEAVKVFQKRYNINGTGRCGPLTRMFLNNLFSS</sequence>
<protein>
    <submittedName>
        <fullName evidence="3">Putative peptidoglycan binding protein</fullName>
    </submittedName>
</protein>
<accession>A0A6M3X8S7</accession>
<evidence type="ECO:0000259" key="2">
    <source>
        <dbReference type="Pfam" id="PF01471"/>
    </source>
</evidence>
<dbReference type="InterPro" id="IPR000668">
    <property type="entry name" value="Peptidase_C1A_C"/>
</dbReference>
<dbReference type="InterPro" id="IPR036366">
    <property type="entry name" value="PGBDSf"/>
</dbReference>
<dbReference type="InterPro" id="IPR038765">
    <property type="entry name" value="Papain-like_cys_pep_sf"/>
</dbReference>
<reference evidence="3" key="1">
    <citation type="submission" date="2020-03" db="EMBL/GenBank/DDBJ databases">
        <title>The deep terrestrial virosphere.</title>
        <authorList>
            <person name="Holmfeldt K."/>
            <person name="Nilsson E."/>
            <person name="Simone D."/>
            <person name="Lopez-Fernandez M."/>
            <person name="Wu X."/>
            <person name="de Brujin I."/>
            <person name="Lundin D."/>
            <person name="Andersson A."/>
            <person name="Bertilsson S."/>
            <person name="Dopson M."/>
        </authorList>
    </citation>
    <scope>NUCLEOTIDE SEQUENCE</scope>
    <source>
        <strain evidence="3">TM448B00195</strain>
    </source>
</reference>
<feature type="domain" description="Peptidase C1A papain C-terminal" evidence="1">
    <location>
        <begin position="146"/>
        <end position="223"/>
    </location>
</feature>
<dbReference type="GO" id="GO:0008234">
    <property type="term" value="F:cysteine-type peptidase activity"/>
    <property type="evidence" value="ECO:0007669"/>
    <property type="project" value="InterPro"/>
</dbReference>